<evidence type="ECO:0000256" key="1">
    <source>
        <dbReference type="ARBA" id="ARBA00004141"/>
    </source>
</evidence>
<organism evidence="7 8">
    <name type="scientific">Symbiodinium pilosum</name>
    <name type="common">Dinoflagellate</name>
    <dbReference type="NCBI Taxonomy" id="2952"/>
    <lineage>
        <taxon>Eukaryota</taxon>
        <taxon>Sar</taxon>
        <taxon>Alveolata</taxon>
        <taxon>Dinophyceae</taxon>
        <taxon>Suessiales</taxon>
        <taxon>Symbiodiniaceae</taxon>
        <taxon>Symbiodinium</taxon>
    </lineage>
</organism>
<dbReference type="InterPro" id="IPR043203">
    <property type="entry name" value="VGCC_Ca_Na"/>
</dbReference>
<name>A0A812MSD5_SYMPI</name>
<keyword evidence="3 5" id="KW-1133">Transmembrane helix</keyword>
<dbReference type="Gene3D" id="1.20.120.350">
    <property type="entry name" value="Voltage-gated potassium channels. Chain C"/>
    <property type="match status" value="1"/>
</dbReference>
<comment type="caution">
    <text evidence="7">The sequence shown here is derived from an EMBL/GenBank/DDBJ whole genome shotgun (WGS) entry which is preliminary data.</text>
</comment>
<sequence length="493" mass="55383">LLSEPRKRAVTFTAITPLQEDERNRARDRHTLATHRISVLNAVSEAKKSVPAQALQAMEPSQSVFFDASTLKKKLKEDLCKDRLPSYSVVLSLLALTSVSDEESYNVSDYYRTEGFCQQVARSRIFEIITFMILVCNAVWTGIEIEINDAPVILQAHVAIILTENLFVLFFTFELAVRFGAFRRKCDACRDGWFAFDTALVMLMWFETWFLSLVQFFANDPSSSSSFRLMRLLRLTRMARMARLLRSVPELLIIVRAIAIALRSVFFLMVLLVGLVYVFSLLFNQLLDGKNQPPGSMAHESFGSLPQAMNTLLMAGALPDQSALVEDAGAFHFLLYPLMLLYMLLASLTVMNMLVGILCEVVSVVSAVEKEEILLKSVKTHLKRLLVDAEADEDGDGSISRREFDKMLTNPTCVRTLNEVGVDVFALVDLADFIFEQKDTLEFAAFMDAVLQLRGSNTATVKDIVDLQKLIVNHFKLTEDMISELAGKPPMLA</sequence>
<evidence type="ECO:0000256" key="3">
    <source>
        <dbReference type="ARBA" id="ARBA00022989"/>
    </source>
</evidence>
<proteinExistence type="predicted"/>
<feature type="transmembrane region" description="Helical" evidence="5">
    <location>
        <begin position="265"/>
        <end position="287"/>
    </location>
</feature>
<reference evidence="7" key="1">
    <citation type="submission" date="2021-02" db="EMBL/GenBank/DDBJ databases">
        <authorList>
            <person name="Dougan E. K."/>
            <person name="Rhodes N."/>
            <person name="Thang M."/>
            <person name="Chan C."/>
        </authorList>
    </citation>
    <scope>NUCLEOTIDE SEQUENCE</scope>
</reference>
<dbReference type="EMBL" id="CAJNIZ010009458">
    <property type="protein sequence ID" value="CAE7282106.1"/>
    <property type="molecule type" value="Genomic_DNA"/>
</dbReference>
<protein>
    <submittedName>
        <fullName evidence="7">Sh protein</fullName>
    </submittedName>
</protein>
<keyword evidence="2 5" id="KW-0812">Transmembrane</keyword>
<dbReference type="SUPFAM" id="SSF81324">
    <property type="entry name" value="Voltage-gated potassium channels"/>
    <property type="match status" value="1"/>
</dbReference>
<feature type="non-terminal residue" evidence="7">
    <location>
        <position position="493"/>
    </location>
</feature>
<dbReference type="OrthoDB" id="428527at2759"/>
<dbReference type="Proteomes" id="UP000649617">
    <property type="component" value="Unassembled WGS sequence"/>
</dbReference>
<dbReference type="PANTHER" id="PTHR10037:SF62">
    <property type="entry name" value="SODIUM CHANNEL PROTEIN 60E"/>
    <property type="match status" value="1"/>
</dbReference>
<gene>
    <name evidence="7" type="primary">Sh</name>
    <name evidence="7" type="ORF">SPIL2461_LOCUS6330</name>
</gene>
<accession>A0A812MSD5</accession>
<dbReference type="InterPro" id="IPR005821">
    <property type="entry name" value="Ion_trans_dom"/>
</dbReference>
<dbReference type="PANTHER" id="PTHR10037">
    <property type="entry name" value="VOLTAGE-GATED CATION CHANNEL CALCIUM AND SODIUM"/>
    <property type="match status" value="1"/>
</dbReference>
<evidence type="ECO:0000256" key="2">
    <source>
        <dbReference type="ARBA" id="ARBA00022692"/>
    </source>
</evidence>
<dbReference type="InterPro" id="IPR018247">
    <property type="entry name" value="EF_Hand_1_Ca_BS"/>
</dbReference>
<feature type="transmembrane region" description="Helical" evidence="5">
    <location>
        <begin position="125"/>
        <end position="143"/>
    </location>
</feature>
<evidence type="ECO:0000256" key="4">
    <source>
        <dbReference type="ARBA" id="ARBA00023136"/>
    </source>
</evidence>
<evidence type="ECO:0000313" key="8">
    <source>
        <dbReference type="Proteomes" id="UP000649617"/>
    </source>
</evidence>
<dbReference type="PROSITE" id="PS00018">
    <property type="entry name" value="EF_HAND_1"/>
    <property type="match status" value="1"/>
</dbReference>
<keyword evidence="8" id="KW-1185">Reference proteome</keyword>
<dbReference type="Gene3D" id="1.10.287.70">
    <property type="match status" value="1"/>
</dbReference>
<feature type="domain" description="Ion transport" evidence="6">
    <location>
        <begin position="124"/>
        <end position="361"/>
    </location>
</feature>
<evidence type="ECO:0000259" key="6">
    <source>
        <dbReference type="Pfam" id="PF00520"/>
    </source>
</evidence>
<dbReference type="AlphaFoldDB" id="A0A812MSD5"/>
<dbReference type="Pfam" id="PF00520">
    <property type="entry name" value="Ion_trans"/>
    <property type="match status" value="1"/>
</dbReference>
<dbReference type="InterPro" id="IPR027359">
    <property type="entry name" value="Volt_channel_dom_sf"/>
</dbReference>
<keyword evidence="4 5" id="KW-0472">Membrane</keyword>
<dbReference type="GO" id="GO:0005248">
    <property type="term" value="F:voltage-gated sodium channel activity"/>
    <property type="evidence" value="ECO:0007669"/>
    <property type="project" value="TreeGrafter"/>
</dbReference>
<dbReference type="GO" id="GO:0001518">
    <property type="term" value="C:voltage-gated sodium channel complex"/>
    <property type="evidence" value="ECO:0007669"/>
    <property type="project" value="TreeGrafter"/>
</dbReference>
<evidence type="ECO:0000256" key="5">
    <source>
        <dbReference type="SAM" id="Phobius"/>
    </source>
</evidence>
<evidence type="ECO:0000313" key="7">
    <source>
        <dbReference type="EMBL" id="CAE7282106.1"/>
    </source>
</evidence>
<comment type="subcellular location">
    <subcellularLocation>
        <location evidence="1">Membrane</location>
        <topology evidence="1">Multi-pass membrane protein</topology>
    </subcellularLocation>
</comment>
<feature type="transmembrane region" description="Helical" evidence="5">
    <location>
        <begin position="155"/>
        <end position="181"/>
    </location>
</feature>